<organism evidence="6 7">
    <name type="scientific">Phrynosoma platyrhinos</name>
    <name type="common">Desert horned lizard</name>
    <dbReference type="NCBI Taxonomy" id="52577"/>
    <lineage>
        <taxon>Eukaryota</taxon>
        <taxon>Metazoa</taxon>
        <taxon>Chordata</taxon>
        <taxon>Craniata</taxon>
        <taxon>Vertebrata</taxon>
        <taxon>Euteleostomi</taxon>
        <taxon>Lepidosauria</taxon>
        <taxon>Squamata</taxon>
        <taxon>Bifurcata</taxon>
        <taxon>Unidentata</taxon>
        <taxon>Episquamata</taxon>
        <taxon>Toxicofera</taxon>
        <taxon>Iguania</taxon>
        <taxon>Phrynosomatidae</taxon>
        <taxon>Phrynosomatinae</taxon>
        <taxon>Phrynosoma</taxon>
    </lineage>
</organism>
<dbReference type="PROSITE" id="PS50096">
    <property type="entry name" value="IQ"/>
    <property type="match status" value="5"/>
</dbReference>
<reference evidence="6 7" key="1">
    <citation type="journal article" date="2022" name="Gigascience">
        <title>A chromosome-level genome assembly and annotation of the desert horned lizard, Phrynosoma platyrhinos, provides insight into chromosomal rearrangements among reptiles.</title>
        <authorList>
            <person name="Koochekian N."/>
            <person name="Ascanio A."/>
            <person name="Farleigh K."/>
            <person name="Card D.C."/>
            <person name="Schield D.R."/>
            <person name="Castoe T.A."/>
            <person name="Jezkova T."/>
        </authorList>
    </citation>
    <scope>NUCLEOTIDE SEQUENCE [LARGE SCALE GENOMIC DNA]</scope>
    <source>
        <strain evidence="6">NK-2021</strain>
    </source>
</reference>
<protein>
    <submittedName>
        <fullName evidence="6">Uncharacterized protein</fullName>
    </submittedName>
</protein>
<keyword evidence="2" id="KW-0963">Cytoplasm</keyword>
<dbReference type="Gene3D" id="1.20.5.190">
    <property type="match status" value="3"/>
</dbReference>
<feature type="compositionally biased region" description="Polar residues" evidence="5">
    <location>
        <begin position="379"/>
        <end position="397"/>
    </location>
</feature>
<feature type="region of interest" description="Disordered" evidence="5">
    <location>
        <begin position="1"/>
        <end position="43"/>
    </location>
</feature>
<evidence type="ECO:0000256" key="3">
    <source>
        <dbReference type="ARBA" id="ARBA00022737"/>
    </source>
</evidence>
<name>A0ABQ7SJ64_PHRPL</name>
<gene>
    <name evidence="6" type="ORF">JD844_015442</name>
</gene>
<comment type="caution">
    <text evidence="6">The sequence shown here is derived from an EMBL/GenBank/DDBJ whole genome shotgun (WGS) entry which is preliminary data.</text>
</comment>
<feature type="compositionally biased region" description="Acidic residues" evidence="5">
    <location>
        <begin position="16"/>
        <end position="27"/>
    </location>
</feature>
<keyword evidence="3" id="KW-0677">Repeat</keyword>
<keyword evidence="4" id="KW-0112">Calmodulin-binding</keyword>
<dbReference type="EMBL" id="JAIPUX010005289">
    <property type="protein sequence ID" value="KAH0617364.1"/>
    <property type="molecule type" value="Genomic_DNA"/>
</dbReference>
<dbReference type="PANTHER" id="PTHR22706">
    <property type="entry name" value="ASSEMBLY FACTOR FOR SPINDLE MICROTUBULES"/>
    <property type="match status" value="1"/>
</dbReference>
<feature type="compositionally biased region" description="Low complexity" evidence="5">
    <location>
        <begin position="328"/>
        <end position="339"/>
    </location>
</feature>
<feature type="compositionally biased region" description="Basic and acidic residues" evidence="5">
    <location>
        <begin position="343"/>
        <end position="354"/>
    </location>
</feature>
<evidence type="ECO:0000313" key="7">
    <source>
        <dbReference type="Proteomes" id="UP000826234"/>
    </source>
</evidence>
<feature type="region of interest" description="Disordered" evidence="5">
    <location>
        <begin position="235"/>
        <end position="261"/>
    </location>
</feature>
<feature type="region of interest" description="Disordered" evidence="5">
    <location>
        <begin position="275"/>
        <end position="398"/>
    </location>
</feature>
<feature type="compositionally biased region" description="Polar residues" evidence="5">
    <location>
        <begin position="303"/>
        <end position="316"/>
    </location>
</feature>
<dbReference type="InterPro" id="IPR027417">
    <property type="entry name" value="P-loop_NTPase"/>
</dbReference>
<sequence length="482" mass="55223">MESYEDHTWCSHSYQSEEDDDDFSEGDELPHDPHLAKVRSRSNSRSRRRSSFLVDELDMLMDKAATTIQAAWRGHLTRKQIMAEHAAASIIQAAWRRFITQQYRAIQRDQMPSGQVYGRRRKTPSLVSLEDKRRSRRHPTKDREHAAVVIQAHYRGYVTRRALSECKQAAITIQAHWRGYRTRQELAQSGKRMYRHGSPRGTYYSQPSYVPGSTGWMGPYPRKHWRKVMVGDPEEWGRKRSRAPPSTRERKRVGTTQPKMCPQCGRCSSVRILEGVGKGPPSESEMDDSECESHSSRSIYGRQRSSASKATKSQSPAPRAHSYGAHVSYQGSSRSYYSSTHRVVTEDQPRRQGREPGGIAQRYATGHTSARPTRERNTTRSFSSTNLQQQGAPSPGTSDWLYENYCARRMGEGQRRVFKTRKQLWQVARAATLIQSFWRGWKVRRALAVQQAAATKIQSAYRGYKTRIYLIEAGVLSEGDTE</sequence>
<dbReference type="SUPFAM" id="SSF52540">
    <property type="entry name" value="P-loop containing nucleoside triphosphate hydrolases"/>
    <property type="match status" value="3"/>
</dbReference>
<evidence type="ECO:0000256" key="2">
    <source>
        <dbReference type="ARBA" id="ARBA00022490"/>
    </source>
</evidence>
<dbReference type="PANTHER" id="PTHR22706:SF1">
    <property type="entry name" value="ASSEMBLY FACTOR FOR SPINDLE MICROTUBULES"/>
    <property type="match status" value="1"/>
</dbReference>
<dbReference type="CDD" id="cd23767">
    <property type="entry name" value="IQCD"/>
    <property type="match status" value="4"/>
</dbReference>
<dbReference type="InterPro" id="IPR000048">
    <property type="entry name" value="IQ_motif_EF-hand-BS"/>
</dbReference>
<evidence type="ECO:0000256" key="1">
    <source>
        <dbReference type="ARBA" id="ARBA00004496"/>
    </source>
</evidence>
<comment type="subcellular location">
    <subcellularLocation>
        <location evidence="1">Cytoplasm</location>
    </subcellularLocation>
</comment>
<dbReference type="Pfam" id="PF00612">
    <property type="entry name" value="IQ"/>
    <property type="match status" value="6"/>
</dbReference>
<dbReference type="Proteomes" id="UP000826234">
    <property type="component" value="Unassembled WGS sequence"/>
</dbReference>
<dbReference type="SMART" id="SM00015">
    <property type="entry name" value="IQ"/>
    <property type="match status" value="6"/>
</dbReference>
<evidence type="ECO:0000313" key="6">
    <source>
        <dbReference type="EMBL" id="KAH0617364.1"/>
    </source>
</evidence>
<proteinExistence type="predicted"/>
<dbReference type="InterPro" id="IPR051185">
    <property type="entry name" value="ASPM"/>
</dbReference>
<keyword evidence="7" id="KW-1185">Reference proteome</keyword>
<evidence type="ECO:0000256" key="5">
    <source>
        <dbReference type="SAM" id="MobiDB-lite"/>
    </source>
</evidence>
<accession>A0ABQ7SJ64</accession>
<evidence type="ECO:0000256" key="4">
    <source>
        <dbReference type="ARBA" id="ARBA00022860"/>
    </source>
</evidence>